<reference evidence="6 7" key="1">
    <citation type="submission" date="2016-11" db="EMBL/GenBank/DDBJ databases">
        <authorList>
            <person name="Jaros S."/>
            <person name="Januszkiewicz K."/>
            <person name="Wedrychowicz H."/>
        </authorList>
    </citation>
    <scope>NUCLEOTIDE SEQUENCE [LARGE SCALE GENOMIC DNA]</scope>
    <source>
        <strain evidence="6 7">DSM 10068</strain>
    </source>
</reference>
<dbReference type="GO" id="GO:0008483">
    <property type="term" value="F:transaminase activity"/>
    <property type="evidence" value="ECO:0007669"/>
    <property type="project" value="TreeGrafter"/>
</dbReference>
<evidence type="ECO:0000256" key="4">
    <source>
        <dbReference type="PIRSR" id="PIRSR000390-2"/>
    </source>
</evidence>
<evidence type="ECO:0000256" key="5">
    <source>
        <dbReference type="RuleBase" id="RU004508"/>
    </source>
</evidence>
<dbReference type="EMBL" id="FQXV01000001">
    <property type="protein sequence ID" value="SHH59395.1"/>
    <property type="molecule type" value="Genomic_DNA"/>
</dbReference>
<dbReference type="Gene3D" id="3.40.640.10">
    <property type="entry name" value="Type I PLP-dependent aspartate aminotransferase-like (Major domain)"/>
    <property type="match status" value="1"/>
</dbReference>
<dbReference type="InterPro" id="IPR015421">
    <property type="entry name" value="PyrdxlP-dep_Trfase_major"/>
</dbReference>
<accession>A0A1M5U8K9</accession>
<protein>
    <submittedName>
        <fullName evidence="6">dTDP-4-amino-4,6-dideoxygalactose transaminase</fullName>
    </submittedName>
</protein>
<dbReference type="GO" id="GO:0000271">
    <property type="term" value="P:polysaccharide biosynthetic process"/>
    <property type="evidence" value="ECO:0007669"/>
    <property type="project" value="TreeGrafter"/>
</dbReference>
<dbReference type="CDD" id="cd00616">
    <property type="entry name" value="AHBA_syn"/>
    <property type="match status" value="1"/>
</dbReference>
<dbReference type="Pfam" id="PF01041">
    <property type="entry name" value="DegT_DnrJ_EryC1"/>
    <property type="match status" value="1"/>
</dbReference>
<evidence type="ECO:0000256" key="2">
    <source>
        <dbReference type="ARBA" id="ARBA00037999"/>
    </source>
</evidence>
<dbReference type="InterPro" id="IPR000653">
    <property type="entry name" value="DegT/StrS_aminotransferase"/>
</dbReference>
<evidence type="ECO:0000256" key="1">
    <source>
        <dbReference type="ARBA" id="ARBA00022898"/>
    </source>
</evidence>
<organism evidence="6 7">
    <name type="scientific">Sporobacter termitidis DSM 10068</name>
    <dbReference type="NCBI Taxonomy" id="1123282"/>
    <lineage>
        <taxon>Bacteria</taxon>
        <taxon>Bacillati</taxon>
        <taxon>Bacillota</taxon>
        <taxon>Clostridia</taxon>
        <taxon>Eubacteriales</taxon>
        <taxon>Oscillospiraceae</taxon>
        <taxon>Sporobacter</taxon>
    </lineage>
</organism>
<feature type="active site" description="Proton acceptor" evidence="3">
    <location>
        <position position="188"/>
    </location>
</feature>
<keyword evidence="1 4" id="KW-0663">Pyridoxal phosphate</keyword>
<dbReference type="InterPro" id="IPR015422">
    <property type="entry name" value="PyrdxlP-dep_Trfase_small"/>
</dbReference>
<keyword evidence="7" id="KW-1185">Reference proteome</keyword>
<evidence type="ECO:0000313" key="6">
    <source>
        <dbReference type="EMBL" id="SHH59395.1"/>
    </source>
</evidence>
<dbReference type="PANTHER" id="PTHR30244:SF9">
    <property type="entry name" value="PROTEIN RV3402C"/>
    <property type="match status" value="1"/>
</dbReference>
<dbReference type="SUPFAM" id="SSF53383">
    <property type="entry name" value="PLP-dependent transferases"/>
    <property type="match status" value="1"/>
</dbReference>
<dbReference type="Gene3D" id="3.90.1150.10">
    <property type="entry name" value="Aspartate Aminotransferase, domain 1"/>
    <property type="match status" value="1"/>
</dbReference>
<dbReference type="STRING" id="1123282.SAMN02745823_00408"/>
<feature type="modified residue" description="N6-(pyridoxal phosphate)lysine" evidence="4">
    <location>
        <position position="188"/>
    </location>
</feature>
<sequence>MSEPFKKPIKIVQPLLPDLEDMDQKIKEIWDSKQLSNNGEKVVQLERRLANFLNAEYLSVFSNGTLALQLACRVLELSGEVITTPFTFPATVNALVWNQLKPVFCDIEEETYNIDPDKIEALITEKTTAIMPVHVFGNPCDVEKIQQIADRHGLKVIYDAAHAFGVRHHGKAIASFGDITMFSFHATKVYNTIEGGALVFKHPYLKERADQMRNFGILPDGDVLEPGTNAKLNEVQAAVGLLLLDKVEEEIRRRKEIAATYAEELGDIPGIRINKPVDGLEYNYPYFVITIDKNEFEISRDVLYEELKAHNIITRKYFYPLCSNLQCYKDLPSADKARLPVANKVADSVLALPLYGELSHEEVAYICRIIRESRL</sequence>
<dbReference type="GO" id="GO:0030170">
    <property type="term" value="F:pyridoxal phosphate binding"/>
    <property type="evidence" value="ECO:0007669"/>
    <property type="project" value="TreeGrafter"/>
</dbReference>
<dbReference type="PANTHER" id="PTHR30244">
    <property type="entry name" value="TRANSAMINASE"/>
    <property type="match status" value="1"/>
</dbReference>
<dbReference type="PIRSF" id="PIRSF000390">
    <property type="entry name" value="PLP_StrS"/>
    <property type="match status" value="1"/>
</dbReference>
<evidence type="ECO:0000256" key="3">
    <source>
        <dbReference type="PIRSR" id="PIRSR000390-1"/>
    </source>
</evidence>
<comment type="similarity">
    <text evidence="2 5">Belongs to the DegT/DnrJ/EryC1 family.</text>
</comment>
<gene>
    <name evidence="6" type="ORF">SAMN02745823_00408</name>
</gene>
<evidence type="ECO:0000313" key="7">
    <source>
        <dbReference type="Proteomes" id="UP000183995"/>
    </source>
</evidence>
<proteinExistence type="inferred from homology"/>
<dbReference type="AlphaFoldDB" id="A0A1M5U8K9"/>
<dbReference type="Proteomes" id="UP000183995">
    <property type="component" value="Unassembled WGS sequence"/>
</dbReference>
<dbReference type="InterPro" id="IPR015424">
    <property type="entry name" value="PyrdxlP-dep_Trfase"/>
</dbReference>
<name>A0A1M5U8K9_9FIRM</name>